<reference evidence="12" key="3">
    <citation type="submission" date="2023-05" db="EMBL/GenBank/DDBJ databases">
        <authorList>
            <person name="Smith C.H."/>
        </authorList>
    </citation>
    <scope>NUCLEOTIDE SEQUENCE</scope>
    <source>
        <strain evidence="12">CHS0354</strain>
        <tissue evidence="12">Mantle</tissue>
    </source>
</reference>
<evidence type="ECO:0000256" key="4">
    <source>
        <dbReference type="ARBA" id="ARBA00022801"/>
    </source>
</evidence>
<evidence type="ECO:0000313" key="13">
    <source>
        <dbReference type="Proteomes" id="UP001195483"/>
    </source>
</evidence>
<dbReference type="Pfam" id="PF01435">
    <property type="entry name" value="Peptidase_M48"/>
    <property type="match status" value="1"/>
</dbReference>
<evidence type="ECO:0000256" key="8">
    <source>
        <dbReference type="ARBA" id="ARBA00040360"/>
    </source>
</evidence>
<dbReference type="PANTHER" id="PTHR22726">
    <property type="entry name" value="METALLOENDOPEPTIDASE OMA1"/>
    <property type="match status" value="1"/>
</dbReference>
<gene>
    <name evidence="12" type="ORF">CHS0354_036870</name>
</gene>
<reference evidence="12" key="2">
    <citation type="journal article" date="2021" name="Genome Biol. Evol.">
        <title>Developing a high-quality reference genome for a parasitic bivalve with doubly uniparental inheritance (Bivalvia: Unionida).</title>
        <authorList>
            <person name="Smith C.H."/>
        </authorList>
    </citation>
    <scope>NUCLEOTIDE SEQUENCE</scope>
    <source>
        <strain evidence="12">CHS0354</strain>
        <tissue evidence="12">Mantle</tissue>
    </source>
</reference>
<evidence type="ECO:0000256" key="5">
    <source>
        <dbReference type="ARBA" id="ARBA00022833"/>
    </source>
</evidence>
<dbReference type="EMBL" id="JAEAOA010002158">
    <property type="protein sequence ID" value="KAK3583122.1"/>
    <property type="molecule type" value="Genomic_DNA"/>
</dbReference>
<dbReference type="InterPro" id="IPR051156">
    <property type="entry name" value="Mito/Outer_Membr_Metalloprot"/>
</dbReference>
<keyword evidence="10" id="KW-0812">Transmembrane</keyword>
<feature type="transmembrane region" description="Helical" evidence="10">
    <location>
        <begin position="282"/>
        <end position="299"/>
    </location>
</feature>
<name>A0AAE0S0N1_9BIVA</name>
<protein>
    <recommendedName>
        <fullName evidence="8">Metalloendopeptidase OMA1, mitochondrial</fullName>
    </recommendedName>
    <alternativeName>
        <fullName evidence="9">Overlapping with the m-AAA protease 1 homolog</fullName>
    </alternativeName>
</protein>
<keyword evidence="13" id="KW-1185">Reference proteome</keyword>
<dbReference type="GO" id="GO:0006515">
    <property type="term" value="P:protein quality control for misfolded or incompletely synthesized proteins"/>
    <property type="evidence" value="ECO:0007669"/>
    <property type="project" value="TreeGrafter"/>
</dbReference>
<sequence>MFVTAQKIHPVFSYLNLFRPGCFSVYQNLHQRYAYIQVCRETRCFQSDLNRHRNMNLFHLKNHKPYIYSIMSMQRIHTSNQCRALPYLECIVLIQVAKLTVIILGRKFNKWLKLQTDTVRSYYRRRLGFLCLISIPLAVLAFVAIYQSNLEDTPVTGRKRYITSNNEAMAGQLETQLEKLDHSNKTLPPEIRAKYRRIVAIIKKLVESNQDFFPDMKPENFTVKIMSGNPLFAGISHSGKILITKEFLKICSENDETAAVLSHELAHYGLSHPAEKFSSFKLVNFFYIIGVMVPIWFFIPRLVYALLAQFVCMVLKLLFVYKPCSRQQEREADLVGLQMMSKACYDARAAAVLFTKFSEYKEKEKNCRFPKPVPGMEYVMEIMECFATHPSISLRLEYLDKLIPAAMKLRRECNCPRLKCNPWQEFYSRKQHRDEQLTTLVKCRIKSKKSTKF</sequence>
<evidence type="ECO:0000256" key="9">
    <source>
        <dbReference type="ARBA" id="ARBA00042978"/>
    </source>
</evidence>
<dbReference type="GO" id="GO:0004222">
    <property type="term" value="F:metalloendopeptidase activity"/>
    <property type="evidence" value="ECO:0007669"/>
    <property type="project" value="InterPro"/>
</dbReference>
<evidence type="ECO:0000256" key="3">
    <source>
        <dbReference type="ARBA" id="ARBA00022723"/>
    </source>
</evidence>
<organism evidence="12 13">
    <name type="scientific">Potamilus streckersoni</name>
    <dbReference type="NCBI Taxonomy" id="2493646"/>
    <lineage>
        <taxon>Eukaryota</taxon>
        <taxon>Metazoa</taxon>
        <taxon>Spiralia</taxon>
        <taxon>Lophotrochozoa</taxon>
        <taxon>Mollusca</taxon>
        <taxon>Bivalvia</taxon>
        <taxon>Autobranchia</taxon>
        <taxon>Heteroconchia</taxon>
        <taxon>Palaeoheterodonta</taxon>
        <taxon>Unionida</taxon>
        <taxon>Unionoidea</taxon>
        <taxon>Unionidae</taxon>
        <taxon>Ambleminae</taxon>
        <taxon>Lampsilini</taxon>
        <taxon>Potamilus</taxon>
    </lineage>
</organism>
<evidence type="ECO:0000256" key="7">
    <source>
        <dbReference type="ARBA" id="ARBA00038233"/>
    </source>
</evidence>
<keyword evidence="4" id="KW-0378">Hydrolase</keyword>
<dbReference type="AlphaFoldDB" id="A0AAE0S0N1"/>
<evidence type="ECO:0000256" key="10">
    <source>
        <dbReference type="SAM" id="Phobius"/>
    </source>
</evidence>
<dbReference type="Proteomes" id="UP001195483">
    <property type="component" value="Unassembled WGS sequence"/>
</dbReference>
<dbReference type="GO" id="GO:0046872">
    <property type="term" value="F:metal ion binding"/>
    <property type="evidence" value="ECO:0007669"/>
    <property type="project" value="UniProtKB-KW"/>
</dbReference>
<keyword evidence="3" id="KW-0479">Metal-binding</keyword>
<keyword evidence="10" id="KW-1133">Transmembrane helix</keyword>
<dbReference type="GO" id="GO:0034982">
    <property type="term" value="P:mitochondrial protein processing"/>
    <property type="evidence" value="ECO:0007669"/>
    <property type="project" value="TreeGrafter"/>
</dbReference>
<dbReference type="PANTHER" id="PTHR22726:SF1">
    <property type="entry name" value="METALLOENDOPEPTIDASE OMA1, MITOCHONDRIAL"/>
    <property type="match status" value="1"/>
</dbReference>
<accession>A0AAE0S0N1</accession>
<keyword evidence="2" id="KW-0645">Protease</keyword>
<keyword evidence="10" id="KW-0472">Membrane</keyword>
<feature type="domain" description="Peptidase M48" evidence="11">
    <location>
        <begin position="198"/>
        <end position="402"/>
    </location>
</feature>
<keyword evidence="5" id="KW-0862">Zinc</keyword>
<comment type="caution">
    <text evidence="12">The sequence shown here is derived from an EMBL/GenBank/DDBJ whole genome shotgun (WGS) entry which is preliminary data.</text>
</comment>
<evidence type="ECO:0000256" key="2">
    <source>
        <dbReference type="ARBA" id="ARBA00022670"/>
    </source>
</evidence>
<evidence type="ECO:0000259" key="11">
    <source>
        <dbReference type="Pfam" id="PF01435"/>
    </source>
</evidence>
<evidence type="ECO:0000256" key="6">
    <source>
        <dbReference type="ARBA" id="ARBA00023049"/>
    </source>
</evidence>
<comment type="similarity">
    <text evidence="7">Belongs to the peptidase M48 family.</text>
</comment>
<comment type="cofactor">
    <cofactor evidence="1">
        <name>Zn(2+)</name>
        <dbReference type="ChEBI" id="CHEBI:29105"/>
    </cofactor>
</comment>
<evidence type="ECO:0000313" key="12">
    <source>
        <dbReference type="EMBL" id="KAK3583122.1"/>
    </source>
</evidence>
<proteinExistence type="inferred from homology"/>
<feature type="transmembrane region" description="Helical" evidence="10">
    <location>
        <begin position="127"/>
        <end position="146"/>
    </location>
</feature>
<dbReference type="GO" id="GO:0005743">
    <property type="term" value="C:mitochondrial inner membrane"/>
    <property type="evidence" value="ECO:0007669"/>
    <property type="project" value="TreeGrafter"/>
</dbReference>
<dbReference type="InterPro" id="IPR001915">
    <property type="entry name" value="Peptidase_M48"/>
</dbReference>
<evidence type="ECO:0000256" key="1">
    <source>
        <dbReference type="ARBA" id="ARBA00001947"/>
    </source>
</evidence>
<dbReference type="CDD" id="cd07331">
    <property type="entry name" value="M48C_Oma1_like"/>
    <property type="match status" value="1"/>
</dbReference>
<keyword evidence="6" id="KW-0482">Metalloprotease</keyword>
<reference evidence="12" key="1">
    <citation type="journal article" date="2021" name="Genome Biol. Evol.">
        <title>A High-Quality Reference Genome for a Parasitic Bivalve with Doubly Uniparental Inheritance (Bivalvia: Unionida).</title>
        <authorList>
            <person name="Smith C.H."/>
        </authorList>
    </citation>
    <scope>NUCLEOTIDE SEQUENCE</scope>
    <source>
        <strain evidence="12">CHS0354</strain>
    </source>
</reference>